<dbReference type="SUPFAM" id="SSF88659">
    <property type="entry name" value="Sigma3 and sigma4 domains of RNA polymerase sigma factors"/>
    <property type="match status" value="1"/>
</dbReference>
<feature type="domain" description="RNA polymerase sigma factor 70 region 4 type 2" evidence="7">
    <location>
        <begin position="108"/>
        <end position="158"/>
    </location>
</feature>
<dbReference type="GO" id="GO:0003677">
    <property type="term" value="F:DNA binding"/>
    <property type="evidence" value="ECO:0007669"/>
    <property type="project" value="UniProtKB-KW"/>
</dbReference>
<evidence type="ECO:0000259" key="7">
    <source>
        <dbReference type="Pfam" id="PF08281"/>
    </source>
</evidence>
<evidence type="ECO:0000256" key="3">
    <source>
        <dbReference type="ARBA" id="ARBA00023082"/>
    </source>
</evidence>
<dbReference type="AlphaFoldDB" id="A0AAE3IUI0"/>
<evidence type="ECO:0000313" key="8">
    <source>
        <dbReference type="EMBL" id="MCU9614432.1"/>
    </source>
</evidence>
<dbReference type="PANTHER" id="PTHR43133">
    <property type="entry name" value="RNA POLYMERASE ECF-TYPE SIGMA FACTO"/>
    <property type="match status" value="1"/>
</dbReference>
<evidence type="ECO:0000256" key="1">
    <source>
        <dbReference type="ARBA" id="ARBA00010641"/>
    </source>
</evidence>
<evidence type="ECO:0000256" key="4">
    <source>
        <dbReference type="ARBA" id="ARBA00023125"/>
    </source>
</evidence>
<dbReference type="GO" id="GO:0006352">
    <property type="term" value="P:DNA-templated transcription initiation"/>
    <property type="evidence" value="ECO:0007669"/>
    <property type="project" value="InterPro"/>
</dbReference>
<comment type="caution">
    <text evidence="8">The sequence shown here is derived from an EMBL/GenBank/DDBJ whole genome shotgun (WGS) entry which is preliminary data.</text>
</comment>
<dbReference type="Proteomes" id="UP001209318">
    <property type="component" value="Unassembled WGS sequence"/>
</dbReference>
<dbReference type="Gene3D" id="1.10.10.10">
    <property type="entry name" value="Winged helix-like DNA-binding domain superfamily/Winged helix DNA-binding domain"/>
    <property type="match status" value="1"/>
</dbReference>
<keyword evidence="3" id="KW-0731">Sigma factor</keyword>
<evidence type="ECO:0000313" key="9">
    <source>
        <dbReference type="Proteomes" id="UP001209318"/>
    </source>
</evidence>
<dbReference type="SUPFAM" id="SSF88946">
    <property type="entry name" value="Sigma2 domain of RNA polymerase sigma factors"/>
    <property type="match status" value="1"/>
</dbReference>
<dbReference type="GO" id="GO:0016987">
    <property type="term" value="F:sigma factor activity"/>
    <property type="evidence" value="ECO:0007669"/>
    <property type="project" value="UniProtKB-KW"/>
</dbReference>
<protein>
    <submittedName>
        <fullName evidence="8">Sigma-70 family RNA polymerase sigma factor</fullName>
    </submittedName>
</protein>
<dbReference type="InterPro" id="IPR014284">
    <property type="entry name" value="RNA_pol_sigma-70_dom"/>
</dbReference>
<keyword evidence="4" id="KW-0238">DNA-binding</keyword>
<evidence type="ECO:0000256" key="5">
    <source>
        <dbReference type="ARBA" id="ARBA00023163"/>
    </source>
</evidence>
<dbReference type="Pfam" id="PF08281">
    <property type="entry name" value="Sigma70_r4_2"/>
    <property type="match status" value="1"/>
</dbReference>
<dbReference type="InterPro" id="IPR013324">
    <property type="entry name" value="RNA_pol_sigma_r3/r4-like"/>
</dbReference>
<dbReference type="NCBIfam" id="TIGR02937">
    <property type="entry name" value="sigma70-ECF"/>
    <property type="match status" value="1"/>
</dbReference>
<evidence type="ECO:0000256" key="2">
    <source>
        <dbReference type="ARBA" id="ARBA00023015"/>
    </source>
</evidence>
<proteinExistence type="inferred from homology"/>
<feature type="domain" description="RNA polymerase sigma-70 region 2" evidence="6">
    <location>
        <begin position="20"/>
        <end position="82"/>
    </location>
</feature>
<sequence>MVSSNGAVGLDWEMLEEENVKQLYNRLFKYALFLVRNKWEADDLVQDVIIKAIRSYHISEWSSPLLHKIAYHQWIDNMRKRKYEVTANTADVNEMVISNHIDELLDMVGLLMTNLTPRQAVIYVLKEAFLYQAKEIAVHMNMTEMAVKSLLHRAKRRLEKNNNSHTVESFWTEDEKERVSQSIYQSLQQDDPQILLEGCSYITTIAIMPKQAAVPSNANHSTTSPYCMAA</sequence>
<dbReference type="InterPro" id="IPR013249">
    <property type="entry name" value="RNA_pol_sigma70_r4_t2"/>
</dbReference>
<comment type="similarity">
    <text evidence="1">Belongs to the sigma-70 factor family. ECF subfamily.</text>
</comment>
<dbReference type="EMBL" id="JAOUSF010000004">
    <property type="protein sequence ID" value="MCU9614432.1"/>
    <property type="molecule type" value="Genomic_DNA"/>
</dbReference>
<keyword evidence="5" id="KW-0804">Transcription</keyword>
<keyword evidence="9" id="KW-1185">Reference proteome</keyword>
<evidence type="ECO:0000259" key="6">
    <source>
        <dbReference type="Pfam" id="PF04542"/>
    </source>
</evidence>
<name>A0AAE3IUI0_9BACI</name>
<dbReference type="InterPro" id="IPR007627">
    <property type="entry name" value="RNA_pol_sigma70_r2"/>
</dbReference>
<reference evidence="8" key="1">
    <citation type="submission" date="2022-10" db="EMBL/GenBank/DDBJ databases">
        <title>Description of Fervidibacillus gen. nov. in the family Fervidibacillaceae fam. nov. with two species, Fervidibacillus albus sp. nov., and Fervidibacillus halotolerans sp. nov., isolated from tidal flat sediments.</title>
        <authorList>
            <person name="Kwon K.K."/>
            <person name="Yang S.-H."/>
        </authorList>
    </citation>
    <scope>NUCLEOTIDE SEQUENCE</scope>
    <source>
        <strain evidence="8">JCM 19140</strain>
    </source>
</reference>
<dbReference type="InterPro" id="IPR013325">
    <property type="entry name" value="RNA_pol_sigma_r2"/>
</dbReference>
<dbReference type="RefSeq" id="WP_263073707.1">
    <property type="nucleotide sequence ID" value="NZ_JAOUSF010000004.1"/>
</dbReference>
<dbReference type="PANTHER" id="PTHR43133:SF8">
    <property type="entry name" value="RNA POLYMERASE SIGMA FACTOR HI_1459-RELATED"/>
    <property type="match status" value="1"/>
</dbReference>
<organism evidence="8 9">
    <name type="scientific">Perspicuibacillus lycopersici</name>
    <dbReference type="NCBI Taxonomy" id="1325689"/>
    <lineage>
        <taxon>Bacteria</taxon>
        <taxon>Bacillati</taxon>
        <taxon>Bacillota</taxon>
        <taxon>Bacilli</taxon>
        <taxon>Bacillales</taxon>
        <taxon>Bacillaceae</taxon>
        <taxon>Perspicuibacillus</taxon>
    </lineage>
</organism>
<keyword evidence="2" id="KW-0805">Transcription regulation</keyword>
<accession>A0AAE3IUI0</accession>
<dbReference type="InterPro" id="IPR039425">
    <property type="entry name" value="RNA_pol_sigma-70-like"/>
</dbReference>
<dbReference type="Pfam" id="PF04542">
    <property type="entry name" value="Sigma70_r2"/>
    <property type="match status" value="1"/>
</dbReference>
<gene>
    <name evidence="8" type="ORF">OEV98_12880</name>
</gene>
<dbReference type="Gene3D" id="1.10.1740.10">
    <property type="match status" value="1"/>
</dbReference>
<dbReference type="InterPro" id="IPR036388">
    <property type="entry name" value="WH-like_DNA-bd_sf"/>
</dbReference>